<evidence type="ECO:0000259" key="1">
    <source>
        <dbReference type="Pfam" id="PF00117"/>
    </source>
</evidence>
<protein>
    <submittedName>
        <fullName evidence="2">Type 1 glutamine amidotransferase</fullName>
    </submittedName>
</protein>
<dbReference type="InterPro" id="IPR017926">
    <property type="entry name" value="GATASE"/>
</dbReference>
<dbReference type="GO" id="GO:0005829">
    <property type="term" value="C:cytosol"/>
    <property type="evidence" value="ECO:0007669"/>
    <property type="project" value="TreeGrafter"/>
</dbReference>
<keyword evidence="2" id="KW-0315">Glutamine amidotransferase</keyword>
<dbReference type="InterPro" id="IPR029062">
    <property type="entry name" value="Class_I_gatase-like"/>
</dbReference>
<dbReference type="Gene3D" id="3.40.50.880">
    <property type="match status" value="1"/>
</dbReference>
<name>A0AAU1UKA3_9ACTN</name>
<organism evidence="2">
    <name type="scientific">Streptomyces sp. NBC_00119</name>
    <dbReference type="NCBI Taxonomy" id="2975659"/>
    <lineage>
        <taxon>Bacteria</taxon>
        <taxon>Bacillati</taxon>
        <taxon>Actinomycetota</taxon>
        <taxon>Actinomycetes</taxon>
        <taxon>Kitasatosporales</taxon>
        <taxon>Streptomycetaceae</taxon>
        <taxon>Streptomyces</taxon>
    </lineage>
</organism>
<dbReference type="AlphaFoldDB" id="A0AAU1UKA3"/>
<reference evidence="2" key="1">
    <citation type="submission" date="2022-10" db="EMBL/GenBank/DDBJ databases">
        <title>The complete genomes of actinobacterial strains from the NBC collection.</title>
        <authorList>
            <person name="Joergensen T.S."/>
            <person name="Alvarez Arevalo M."/>
            <person name="Sterndorff E.B."/>
            <person name="Faurdal D."/>
            <person name="Vuksanovic O."/>
            <person name="Mourched A.-S."/>
            <person name="Charusanti P."/>
            <person name="Shaw S."/>
            <person name="Blin K."/>
            <person name="Weber T."/>
        </authorList>
    </citation>
    <scope>NUCLEOTIDE SEQUENCE</scope>
    <source>
        <strain evidence="2">NBC_00119</strain>
    </source>
</reference>
<accession>A0AAU1UKA3</accession>
<feature type="domain" description="Glutamine amidotransferase" evidence="1">
    <location>
        <begin position="30"/>
        <end position="192"/>
    </location>
</feature>
<dbReference type="PANTHER" id="PTHR42695">
    <property type="entry name" value="GLUTAMINE AMIDOTRANSFERASE YLR126C-RELATED"/>
    <property type="match status" value="1"/>
</dbReference>
<evidence type="ECO:0000313" key="2">
    <source>
        <dbReference type="EMBL" id="WTS17681.1"/>
    </source>
</evidence>
<dbReference type="PANTHER" id="PTHR42695:SF5">
    <property type="entry name" value="GLUTAMINE AMIDOTRANSFERASE YLR126C-RELATED"/>
    <property type="match status" value="1"/>
</dbReference>
<dbReference type="InterPro" id="IPR044992">
    <property type="entry name" value="ChyE-like"/>
</dbReference>
<dbReference type="EMBL" id="CP108195">
    <property type="protein sequence ID" value="WTS17681.1"/>
    <property type="molecule type" value="Genomic_DNA"/>
</dbReference>
<sequence length="242" mass="25847">MTPTHAPGPPAAVVIQNTRSGGPGRVGAWLREAGIGLEVLRPYEGEALPQKLDGRPLLVLGGGFLPDDDERAPWLPATRRLVTQALDDGTPVLGICLGGQLITQVAGGRVRARHGQPEFGSTQIRLRPEASDDPLFYGLGATVPAIERHVDAITELPPGASWLASSAACPHQAFRVGARAWGVQFHPEAEAGRIAGWDRERLAQQGFDRDRLHAEAVADEGAAVSAWSVFTRRFAQVCARLP</sequence>
<dbReference type="Pfam" id="PF00117">
    <property type="entry name" value="GATase"/>
    <property type="match status" value="1"/>
</dbReference>
<dbReference type="CDD" id="cd01741">
    <property type="entry name" value="GATase1_1"/>
    <property type="match status" value="1"/>
</dbReference>
<dbReference type="PROSITE" id="PS51273">
    <property type="entry name" value="GATASE_TYPE_1"/>
    <property type="match status" value="1"/>
</dbReference>
<proteinExistence type="predicted"/>
<dbReference type="SUPFAM" id="SSF52317">
    <property type="entry name" value="Class I glutamine amidotransferase-like"/>
    <property type="match status" value="1"/>
</dbReference>
<gene>
    <name evidence="2" type="ORF">OHU69_45645</name>
</gene>